<feature type="transmembrane region" description="Helical" evidence="1">
    <location>
        <begin position="69"/>
        <end position="86"/>
    </location>
</feature>
<dbReference type="Proteomes" id="UP000233742">
    <property type="component" value="Chromosome"/>
</dbReference>
<dbReference type="AlphaFoldDB" id="A0A2K9EP51"/>
<feature type="transmembrane region" description="Helical" evidence="1">
    <location>
        <begin position="40"/>
        <end position="63"/>
    </location>
</feature>
<protein>
    <submittedName>
        <fullName evidence="2">Uncharacterized protein</fullName>
    </submittedName>
</protein>
<name>A0A2K9EP51_9RHOB</name>
<keyword evidence="1" id="KW-0472">Membrane</keyword>
<keyword evidence="3" id="KW-1185">Reference proteome</keyword>
<gene>
    <name evidence="2" type="ORF">CUV01_02960</name>
</gene>
<evidence type="ECO:0000313" key="2">
    <source>
        <dbReference type="EMBL" id="AUH32486.1"/>
    </source>
</evidence>
<accession>A0A2K9EP51</accession>
<proteinExistence type="predicted"/>
<keyword evidence="1" id="KW-0812">Transmembrane</keyword>
<organism evidence="2 3">
    <name type="scientific">Paracoccus tegillarcae</name>
    <dbReference type="NCBI Taxonomy" id="1529068"/>
    <lineage>
        <taxon>Bacteria</taxon>
        <taxon>Pseudomonadati</taxon>
        <taxon>Pseudomonadota</taxon>
        <taxon>Alphaproteobacteria</taxon>
        <taxon>Rhodobacterales</taxon>
        <taxon>Paracoccaceae</taxon>
        <taxon>Paracoccus</taxon>
    </lineage>
</organism>
<sequence length="123" mass="12825">MAADSALTGKPGLRLGGIFALFAGLGGIYAVMDGKTVAEAIFVAISAGFLVSMGLGILLLLLIFAGDMIANLIAGIVLIVWVSTDWRNRRMIAARLQAAEQRWVATVADGIAAGLRWLGGKKP</sequence>
<keyword evidence="1" id="KW-1133">Transmembrane helix</keyword>
<evidence type="ECO:0000256" key="1">
    <source>
        <dbReference type="SAM" id="Phobius"/>
    </source>
</evidence>
<reference evidence="2 3" key="1">
    <citation type="submission" date="2017-12" db="EMBL/GenBank/DDBJ databases">
        <authorList>
            <person name="Hurst M.R.H."/>
        </authorList>
    </citation>
    <scope>NUCLEOTIDE SEQUENCE [LARGE SCALE GENOMIC DNA]</scope>
    <source>
        <strain evidence="2 3">BM15</strain>
    </source>
</reference>
<dbReference type="EMBL" id="CP025408">
    <property type="protein sequence ID" value="AUH32486.1"/>
    <property type="molecule type" value="Genomic_DNA"/>
</dbReference>
<feature type="transmembrane region" description="Helical" evidence="1">
    <location>
        <begin position="12"/>
        <end position="31"/>
    </location>
</feature>
<dbReference type="KEGG" id="paro:CUV01_02960"/>
<evidence type="ECO:0000313" key="3">
    <source>
        <dbReference type="Proteomes" id="UP000233742"/>
    </source>
</evidence>